<evidence type="ECO:0000313" key="2">
    <source>
        <dbReference type="Proteomes" id="UP000030710"/>
    </source>
</evidence>
<evidence type="ECO:0008006" key="3">
    <source>
        <dbReference type="Google" id="ProtNLM"/>
    </source>
</evidence>
<accession>U1MYZ5</accession>
<gene>
    <name evidence="1" type="ORF">J07HQW2_02199</name>
</gene>
<sequence>MTDEGLPADRLNRILTAVETIEQSLGVLARKQQINREDYKNDSDTRDIVERRFVKMTEAAIDIDEFENAGADEFEEQSDTERIVLFLDKYNNRAWKAATIAEQLGLDTDAVSAILSRLKDRGLVRHKRPYWAISVDRGHRRHSGVAV</sequence>
<dbReference type="EMBL" id="KE356561">
    <property type="protein sequence ID" value="ERG95739.1"/>
    <property type="molecule type" value="Genomic_DNA"/>
</dbReference>
<organism evidence="1 2">
    <name type="scientific">Haloquadratum walsbyi J07HQW2</name>
    <dbReference type="NCBI Taxonomy" id="1238425"/>
    <lineage>
        <taxon>Archaea</taxon>
        <taxon>Methanobacteriati</taxon>
        <taxon>Methanobacteriota</taxon>
        <taxon>Stenosarchaea group</taxon>
        <taxon>Halobacteria</taxon>
        <taxon>Halobacteriales</taxon>
        <taxon>Haloferacaceae</taxon>
        <taxon>Haloquadratum</taxon>
    </lineage>
</organism>
<dbReference type="AlphaFoldDB" id="U1MYZ5"/>
<dbReference type="eggNOG" id="arCOG02750">
    <property type="taxonomic scope" value="Archaea"/>
</dbReference>
<dbReference type="SUPFAM" id="SSF46785">
    <property type="entry name" value="Winged helix' DNA-binding domain"/>
    <property type="match status" value="1"/>
</dbReference>
<dbReference type="InterPro" id="IPR036388">
    <property type="entry name" value="WH-like_DNA-bd_sf"/>
</dbReference>
<evidence type="ECO:0000313" key="1">
    <source>
        <dbReference type="EMBL" id="ERG95739.1"/>
    </source>
</evidence>
<protein>
    <recommendedName>
        <fullName evidence="3">MarR family transcriptional regulator</fullName>
    </recommendedName>
</protein>
<proteinExistence type="predicted"/>
<dbReference type="InterPro" id="IPR036390">
    <property type="entry name" value="WH_DNA-bd_sf"/>
</dbReference>
<dbReference type="STRING" id="1238425.J07HQW2_02199"/>
<dbReference type="HOGENOM" id="CLU_1901905_0_0_2"/>
<name>U1MYZ5_9EURY</name>
<dbReference type="Proteomes" id="UP000030710">
    <property type="component" value="Unassembled WGS sequence"/>
</dbReference>
<reference evidence="1 2" key="1">
    <citation type="journal article" date="2013" name="PLoS ONE">
        <title>Assembly-driven community genomics of a hypersaline microbial ecosystem.</title>
        <authorList>
            <person name="Podell S."/>
            <person name="Ugalde J.A."/>
            <person name="Narasingarao P."/>
            <person name="Banfield J.F."/>
            <person name="Heidelberg K.B."/>
            <person name="Allen E.E."/>
        </authorList>
    </citation>
    <scope>NUCLEOTIDE SEQUENCE [LARGE SCALE GENOMIC DNA]</scope>
    <source>
        <strain evidence="2">J07HQW2</strain>
    </source>
</reference>
<dbReference type="Gene3D" id="1.10.10.10">
    <property type="entry name" value="Winged helix-like DNA-binding domain superfamily/Winged helix DNA-binding domain"/>
    <property type="match status" value="1"/>
</dbReference>